<dbReference type="SMART" id="SM00388">
    <property type="entry name" value="HisKA"/>
    <property type="match status" value="1"/>
</dbReference>
<keyword evidence="5" id="KW-0547">Nucleotide-binding</keyword>
<protein>
    <recommendedName>
        <fullName evidence="2">histidine kinase</fullName>
        <ecNumber evidence="2">2.7.13.3</ecNumber>
    </recommendedName>
</protein>
<dbReference type="InterPro" id="IPR029016">
    <property type="entry name" value="GAF-like_dom_sf"/>
</dbReference>
<evidence type="ECO:0000256" key="1">
    <source>
        <dbReference type="ARBA" id="ARBA00000085"/>
    </source>
</evidence>
<dbReference type="EC" id="2.7.13.3" evidence="2"/>
<dbReference type="GO" id="GO:0005524">
    <property type="term" value="F:ATP binding"/>
    <property type="evidence" value="ECO:0007669"/>
    <property type="project" value="UniProtKB-KW"/>
</dbReference>
<feature type="coiled-coil region" evidence="9">
    <location>
        <begin position="235"/>
        <end position="262"/>
    </location>
</feature>
<dbReference type="SUPFAM" id="SSF55874">
    <property type="entry name" value="ATPase domain of HSP90 chaperone/DNA topoisomerase II/histidine kinase"/>
    <property type="match status" value="1"/>
</dbReference>
<feature type="domain" description="Histidine kinase" evidence="10">
    <location>
        <begin position="271"/>
        <end position="485"/>
    </location>
</feature>
<dbReference type="InterPro" id="IPR005467">
    <property type="entry name" value="His_kinase_dom"/>
</dbReference>
<evidence type="ECO:0000256" key="3">
    <source>
        <dbReference type="ARBA" id="ARBA00022553"/>
    </source>
</evidence>
<gene>
    <name evidence="11" type="ORF">JGI23_01247</name>
</gene>
<dbReference type="PRINTS" id="PR00344">
    <property type="entry name" value="BCTRLSENSOR"/>
</dbReference>
<evidence type="ECO:0000256" key="9">
    <source>
        <dbReference type="SAM" id="Coils"/>
    </source>
</evidence>
<evidence type="ECO:0000256" key="7">
    <source>
        <dbReference type="ARBA" id="ARBA00022840"/>
    </source>
</evidence>
<dbReference type="InterPro" id="IPR003661">
    <property type="entry name" value="HisK_dim/P_dom"/>
</dbReference>
<keyword evidence="7" id="KW-0067">ATP-binding</keyword>
<dbReference type="SUPFAM" id="SSF47384">
    <property type="entry name" value="Homodimeric domain of signal transducing histidine kinase"/>
    <property type="match status" value="1"/>
</dbReference>
<evidence type="ECO:0000313" key="11">
    <source>
        <dbReference type="EMBL" id="CUT02411.1"/>
    </source>
</evidence>
<reference evidence="12" key="1">
    <citation type="submission" date="2015-11" db="EMBL/GenBank/DDBJ databases">
        <authorList>
            <person name="Varghese N."/>
        </authorList>
    </citation>
    <scope>NUCLEOTIDE SEQUENCE [LARGE SCALE GENOMIC DNA]</scope>
    <source>
        <strain evidence="12">JGI-23</strain>
    </source>
</reference>
<sequence length="526" mass="60980">MQIFFDADAVNFFIYDSKNDALNLVHSFLKTGEKNIFEDHPILKRGEDFATEIINRKLVMYQNLSRDSTKIRNEIFEHDFNIFLEIGLSVREKFIGAIEFVYKTDELPINDKKLQILDTLSQQIAIEVENFLLISELKEAEEKYRTFIHLTPAGLIVLDENLNILFASENANKIFNKNLEGKNLEEFINSSIVEEICRNASVIDKTFEVEYKGKQFLISISSRLNDPKLGKCIAIINDITELKRLQEEKRKIEAKLWQEYRLAGIGRLAGGIAHNLRNPLAVLNLGLQSLKRKGVEPEQVDRLLKQVERINQIVENLSLKTKEEVEKSKKRFDLNELIKRELETLEFDQFYKHQVEKKIELCPKPIVIEAVYSDFSNAISHILRNAIDAMMESEKKILGVRTWEDEEKIYIEISDTGIGIPDDIKDKIFEPFFTTKIPENFTELKGVGLGLTITYQNLKIYGADFEIDSKVGEGTNFKVIIPKKICKCNLTMILYRYILRSHIGPFFFSFFYADIDFSLTVFDEIH</sequence>
<dbReference type="RefSeq" id="WP_092350022.1">
    <property type="nucleotide sequence ID" value="NZ_CZVW01000012.1"/>
</dbReference>
<dbReference type="InterPro" id="IPR036097">
    <property type="entry name" value="HisK_dim/P_sf"/>
</dbReference>
<dbReference type="InterPro" id="IPR003594">
    <property type="entry name" value="HATPase_dom"/>
</dbReference>
<evidence type="ECO:0000256" key="5">
    <source>
        <dbReference type="ARBA" id="ARBA00022741"/>
    </source>
</evidence>
<dbReference type="InterPro" id="IPR004358">
    <property type="entry name" value="Sig_transdc_His_kin-like_C"/>
</dbReference>
<dbReference type="EMBL" id="CZVW01000012">
    <property type="protein sequence ID" value="CUT02411.1"/>
    <property type="molecule type" value="Genomic_DNA"/>
</dbReference>
<accession>A0A0N7MXU4</accession>
<dbReference type="CDD" id="cd00082">
    <property type="entry name" value="HisKA"/>
    <property type="match status" value="1"/>
</dbReference>
<dbReference type="Gene3D" id="3.30.450.20">
    <property type="entry name" value="PAS domain"/>
    <property type="match status" value="1"/>
</dbReference>
<dbReference type="InterPro" id="IPR000014">
    <property type="entry name" value="PAS"/>
</dbReference>
<dbReference type="SUPFAM" id="SSF55781">
    <property type="entry name" value="GAF domain-like"/>
    <property type="match status" value="1"/>
</dbReference>
<keyword evidence="9" id="KW-0175">Coiled coil</keyword>
<keyword evidence="6" id="KW-0418">Kinase</keyword>
<dbReference type="OrthoDB" id="1931120at2"/>
<dbReference type="Pfam" id="PF00512">
    <property type="entry name" value="HisKA"/>
    <property type="match status" value="1"/>
</dbReference>
<dbReference type="SMART" id="SM00387">
    <property type="entry name" value="HATPase_c"/>
    <property type="match status" value="1"/>
</dbReference>
<comment type="catalytic activity">
    <reaction evidence="1">
        <text>ATP + protein L-histidine = ADP + protein N-phospho-L-histidine.</text>
        <dbReference type="EC" id="2.7.13.3"/>
    </reaction>
</comment>
<dbReference type="NCBIfam" id="TIGR00229">
    <property type="entry name" value="sensory_box"/>
    <property type="match status" value="1"/>
</dbReference>
<dbReference type="AlphaFoldDB" id="A0A0N7MXU4"/>
<dbReference type="Gene3D" id="3.30.565.10">
    <property type="entry name" value="Histidine kinase-like ATPase, C-terminal domain"/>
    <property type="match status" value="1"/>
</dbReference>
<dbReference type="InterPro" id="IPR035965">
    <property type="entry name" value="PAS-like_dom_sf"/>
</dbReference>
<evidence type="ECO:0000256" key="4">
    <source>
        <dbReference type="ARBA" id="ARBA00022679"/>
    </source>
</evidence>
<evidence type="ECO:0000259" key="10">
    <source>
        <dbReference type="PROSITE" id="PS50109"/>
    </source>
</evidence>
<dbReference type="PROSITE" id="PS50109">
    <property type="entry name" value="HIS_KIN"/>
    <property type="match status" value="1"/>
</dbReference>
<dbReference type="PANTHER" id="PTHR43065">
    <property type="entry name" value="SENSOR HISTIDINE KINASE"/>
    <property type="match status" value="1"/>
</dbReference>
<dbReference type="Proteomes" id="UP000199197">
    <property type="component" value="Unassembled WGS sequence"/>
</dbReference>
<evidence type="ECO:0000256" key="8">
    <source>
        <dbReference type="ARBA" id="ARBA00023012"/>
    </source>
</evidence>
<evidence type="ECO:0000256" key="2">
    <source>
        <dbReference type="ARBA" id="ARBA00012438"/>
    </source>
</evidence>
<dbReference type="Pfam" id="PF02518">
    <property type="entry name" value="HATPase_c"/>
    <property type="match status" value="1"/>
</dbReference>
<dbReference type="Gene3D" id="1.10.287.130">
    <property type="match status" value="1"/>
</dbReference>
<proteinExistence type="predicted"/>
<name>A0A0N7MXU4_9BACT</name>
<keyword evidence="12" id="KW-1185">Reference proteome</keyword>
<dbReference type="GO" id="GO:0000155">
    <property type="term" value="F:phosphorelay sensor kinase activity"/>
    <property type="evidence" value="ECO:0007669"/>
    <property type="project" value="InterPro"/>
</dbReference>
<evidence type="ECO:0000313" key="12">
    <source>
        <dbReference type="Proteomes" id="UP000199197"/>
    </source>
</evidence>
<evidence type="ECO:0000256" key="6">
    <source>
        <dbReference type="ARBA" id="ARBA00022777"/>
    </source>
</evidence>
<dbReference type="SUPFAM" id="SSF55785">
    <property type="entry name" value="PYP-like sensor domain (PAS domain)"/>
    <property type="match status" value="1"/>
</dbReference>
<keyword evidence="3" id="KW-0597">Phosphoprotein</keyword>
<organism evidence="11 12">
    <name type="scientific">Candidatus Chryseopegocella kryptomonas</name>
    <dbReference type="NCBI Taxonomy" id="1633643"/>
    <lineage>
        <taxon>Bacteria</taxon>
        <taxon>Pseudomonadati</taxon>
        <taxon>Candidatus Kryptoniota</taxon>
        <taxon>Candidatus Chryseopegocella</taxon>
    </lineage>
</organism>
<keyword evidence="8" id="KW-0902">Two-component regulatory system</keyword>
<dbReference type="Gene3D" id="3.30.450.40">
    <property type="match status" value="1"/>
</dbReference>
<dbReference type="PANTHER" id="PTHR43065:SF10">
    <property type="entry name" value="PEROXIDE STRESS-ACTIVATED HISTIDINE KINASE MAK3"/>
    <property type="match status" value="1"/>
</dbReference>
<dbReference type="InterPro" id="IPR036890">
    <property type="entry name" value="HATPase_C_sf"/>
</dbReference>
<keyword evidence="4" id="KW-0808">Transferase</keyword>
<dbReference type="CDD" id="cd00130">
    <property type="entry name" value="PAS"/>
    <property type="match status" value="1"/>
</dbReference>